<proteinExistence type="predicted"/>
<protein>
    <submittedName>
        <fullName evidence="1">Uncharacterized protein</fullName>
    </submittedName>
</protein>
<dbReference type="AlphaFoldDB" id="A0A1S7SFJ0"/>
<name>A0A1S7SFJ0_AGRTU</name>
<reference evidence="1 2" key="1">
    <citation type="submission" date="2016-01" db="EMBL/GenBank/DDBJ databases">
        <authorList>
            <person name="Oliw E.H."/>
        </authorList>
    </citation>
    <scope>NUCLEOTIDE SEQUENCE [LARGE SCALE GENOMIC DNA]</scope>
    <source>
        <strain evidence="1 2">Kerr 14</strain>
    </source>
</reference>
<evidence type="ECO:0000313" key="2">
    <source>
        <dbReference type="Proteomes" id="UP000191897"/>
    </source>
</evidence>
<dbReference type="RefSeq" id="WP_080868148.1">
    <property type="nucleotide sequence ID" value="NZ_LT009733.1"/>
</dbReference>
<sequence>MHDNFLSELRTARARAVTLTLCERRHLVRRILEQLAELRDAGRSNRDLRTNQHLARLINSGDNSVADLPKLSDQEFCRMLGEFELLLNTLTDIVKIDGRAVLMN</sequence>
<dbReference type="EMBL" id="FBWC01000042">
    <property type="protein sequence ID" value="CUX68042.1"/>
    <property type="molecule type" value="Genomic_DNA"/>
</dbReference>
<dbReference type="Proteomes" id="UP000191897">
    <property type="component" value="Unassembled WGS sequence"/>
</dbReference>
<evidence type="ECO:0000313" key="1">
    <source>
        <dbReference type="EMBL" id="CUX68042.1"/>
    </source>
</evidence>
<organism evidence="1 2">
    <name type="scientific">Agrobacterium tumefaciens str. Kerr 14</name>
    <dbReference type="NCBI Taxonomy" id="1183424"/>
    <lineage>
        <taxon>Bacteria</taxon>
        <taxon>Pseudomonadati</taxon>
        <taxon>Pseudomonadota</taxon>
        <taxon>Alphaproteobacteria</taxon>
        <taxon>Hyphomicrobiales</taxon>
        <taxon>Rhizobiaceae</taxon>
        <taxon>Rhizobium/Agrobacterium group</taxon>
        <taxon>Agrobacterium</taxon>
        <taxon>Agrobacterium tumefaciens complex</taxon>
    </lineage>
</organism>
<accession>A0A1S7SFJ0</accession>
<gene>
    <name evidence="1" type="ORF">AGR4C_pb30069</name>
</gene>